<keyword evidence="3 6" id="KW-0812">Transmembrane</keyword>
<dbReference type="PANTHER" id="PTHR36115:SF4">
    <property type="entry name" value="MEMBRANE PROTEIN"/>
    <property type="match status" value="1"/>
</dbReference>
<evidence type="ECO:0000256" key="1">
    <source>
        <dbReference type="ARBA" id="ARBA00004651"/>
    </source>
</evidence>
<feature type="transmembrane region" description="Helical" evidence="6">
    <location>
        <begin position="33"/>
        <end position="54"/>
    </location>
</feature>
<protein>
    <recommendedName>
        <fullName evidence="7">RDD domain-containing protein</fullName>
    </recommendedName>
</protein>
<reference evidence="9" key="1">
    <citation type="journal article" date="2019" name="Int. J. Syst. Evol. Microbiol.">
        <title>The Global Catalogue of Microorganisms (GCM) 10K type strain sequencing project: providing services to taxonomists for standard genome sequencing and annotation.</title>
        <authorList>
            <consortium name="The Broad Institute Genomics Platform"/>
            <consortium name="The Broad Institute Genome Sequencing Center for Infectious Disease"/>
            <person name="Wu L."/>
            <person name="Ma J."/>
        </authorList>
    </citation>
    <scope>NUCLEOTIDE SEQUENCE [LARGE SCALE GENOMIC DNA]</scope>
    <source>
        <strain evidence="9">JCM 17440</strain>
    </source>
</reference>
<proteinExistence type="predicted"/>
<dbReference type="InterPro" id="IPR051791">
    <property type="entry name" value="Pra-immunoreactive"/>
</dbReference>
<feature type="domain" description="RDD" evidence="7">
    <location>
        <begin position="24"/>
        <end position="162"/>
    </location>
</feature>
<dbReference type="PANTHER" id="PTHR36115">
    <property type="entry name" value="PROLINE-RICH ANTIGEN HOMOLOG-RELATED"/>
    <property type="match status" value="1"/>
</dbReference>
<keyword evidence="4 6" id="KW-1133">Transmembrane helix</keyword>
<comment type="caution">
    <text evidence="8">The sequence shown here is derived from an EMBL/GenBank/DDBJ whole genome shotgun (WGS) entry which is preliminary data.</text>
</comment>
<accession>A0ABP8C1U4</accession>
<keyword evidence="5 6" id="KW-0472">Membrane</keyword>
<evidence type="ECO:0000313" key="8">
    <source>
        <dbReference type="EMBL" id="GAA4231673.1"/>
    </source>
</evidence>
<dbReference type="Pfam" id="PF06271">
    <property type="entry name" value="RDD"/>
    <property type="match status" value="1"/>
</dbReference>
<dbReference type="Proteomes" id="UP001501710">
    <property type="component" value="Unassembled WGS sequence"/>
</dbReference>
<evidence type="ECO:0000256" key="6">
    <source>
        <dbReference type="SAM" id="Phobius"/>
    </source>
</evidence>
<name>A0ABP8C1U4_9ACTN</name>
<keyword evidence="2" id="KW-1003">Cell membrane</keyword>
<dbReference type="InterPro" id="IPR010432">
    <property type="entry name" value="RDD"/>
</dbReference>
<dbReference type="EMBL" id="BAABAS010000006">
    <property type="protein sequence ID" value="GAA4231673.1"/>
    <property type="molecule type" value="Genomic_DNA"/>
</dbReference>
<evidence type="ECO:0000256" key="4">
    <source>
        <dbReference type="ARBA" id="ARBA00022989"/>
    </source>
</evidence>
<feature type="transmembrane region" description="Helical" evidence="6">
    <location>
        <begin position="66"/>
        <end position="85"/>
    </location>
</feature>
<keyword evidence="9" id="KW-1185">Reference proteome</keyword>
<evidence type="ECO:0000256" key="3">
    <source>
        <dbReference type="ARBA" id="ARBA00022692"/>
    </source>
</evidence>
<gene>
    <name evidence="8" type="ORF">GCM10022254_29490</name>
</gene>
<evidence type="ECO:0000259" key="7">
    <source>
        <dbReference type="Pfam" id="PF06271"/>
    </source>
</evidence>
<organism evidence="8 9">
    <name type="scientific">Actinomadura meridiana</name>
    <dbReference type="NCBI Taxonomy" id="559626"/>
    <lineage>
        <taxon>Bacteria</taxon>
        <taxon>Bacillati</taxon>
        <taxon>Actinomycetota</taxon>
        <taxon>Actinomycetes</taxon>
        <taxon>Streptosporangiales</taxon>
        <taxon>Thermomonosporaceae</taxon>
        <taxon>Actinomadura</taxon>
    </lineage>
</organism>
<evidence type="ECO:0000256" key="2">
    <source>
        <dbReference type="ARBA" id="ARBA00022475"/>
    </source>
</evidence>
<evidence type="ECO:0000313" key="9">
    <source>
        <dbReference type="Proteomes" id="UP001501710"/>
    </source>
</evidence>
<comment type="subcellular location">
    <subcellularLocation>
        <location evidence="1">Cell membrane</location>
        <topology evidence="1">Multi-pass membrane protein</topology>
    </subcellularLocation>
</comment>
<evidence type="ECO:0000256" key="5">
    <source>
        <dbReference type="ARBA" id="ARBA00023136"/>
    </source>
</evidence>
<feature type="transmembrane region" description="Helical" evidence="6">
    <location>
        <begin position="177"/>
        <end position="197"/>
    </location>
</feature>
<sequence length="198" mass="21776">MFVHPGAAPEPPPGDGRPVVILASGRQRVAARLLDWVTVWLAMTAPYLLVMAMVLNVDSARMPDALLSTMIVTCMIAMVWAWALLRIVRLVLWGCTVGQRIAGIRVVGYDGLRFPGWKQAFNRWSPTWGGRNRSSGLGPWSDVHAYWKDQRTRCCLHDKAAGTVVVQAPVREPARRIVLAATLPLAALAVVLAFKLIT</sequence>